<proteinExistence type="predicted"/>
<comment type="caution">
    <text evidence="1">The sequence shown here is derived from an EMBL/GenBank/DDBJ whole genome shotgun (WGS) entry which is preliminary data.</text>
</comment>
<dbReference type="AlphaFoldDB" id="A0A835BWQ9"/>
<organism evidence="1 2">
    <name type="scientific">Digitaria exilis</name>
    <dbReference type="NCBI Taxonomy" id="1010633"/>
    <lineage>
        <taxon>Eukaryota</taxon>
        <taxon>Viridiplantae</taxon>
        <taxon>Streptophyta</taxon>
        <taxon>Embryophyta</taxon>
        <taxon>Tracheophyta</taxon>
        <taxon>Spermatophyta</taxon>
        <taxon>Magnoliopsida</taxon>
        <taxon>Liliopsida</taxon>
        <taxon>Poales</taxon>
        <taxon>Poaceae</taxon>
        <taxon>PACMAD clade</taxon>
        <taxon>Panicoideae</taxon>
        <taxon>Panicodae</taxon>
        <taxon>Paniceae</taxon>
        <taxon>Anthephorinae</taxon>
        <taxon>Digitaria</taxon>
    </lineage>
</organism>
<dbReference type="PANTHER" id="PTHR47005">
    <property type="entry name" value="HEAVY METAL TRANSPORT/DETOXIFICATION SUPERFAMILY PROTEIN"/>
    <property type="match status" value="1"/>
</dbReference>
<accession>A0A835BWQ9</accession>
<dbReference type="EMBL" id="JACEFO010001732">
    <property type="protein sequence ID" value="KAF8715439.1"/>
    <property type="molecule type" value="Genomic_DNA"/>
</dbReference>
<dbReference type="Proteomes" id="UP000636709">
    <property type="component" value="Unassembled WGS sequence"/>
</dbReference>
<dbReference type="OrthoDB" id="694223at2759"/>
<protein>
    <submittedName>
        <fullName evidence="1">Uncharacterized protein</fullName>
    </submittedName>
</protein>
<reference evidence="1" key="1">
    <citation type="submission" date="2020-07" db="EMBL/GenBank/DDBJ databases">
        <title>Genome sequence and genetic diversity analysis of an under-domesticated orphan crop, white fonio (Digitaria exilis).</title>
        <authorList>
            <person name="Bennetzen J.L."/>
            <person name="Chen S."/>
            <person name="Ma X."/>
            <person name="Wang X."/>
            <person name="Yssel A.E.J."/>
            <person name="Chaluvadi S.R."/>
            <person name="Johnson M."/>
            <person name="Gangashetty P."/>
            <person name="Hamidou F."/>
            <person name="Sanogo M.D."/>
            <person name="Zwaenepoel A."/>
            <person name="Wallace J."/>
            <person name="Van De Peer Y."/>
            <person name="Van Deynze A."/>
        </authorList>
    </citation>
    <scope>NUCLEOTIDE SEQUENCE</scope>
    <source>
        <tissue evidence="1">Leaves</tissue>
    </source>
</reference>
<evidence type="ECO:0000313" key="2">
    <source>
        <dbReference type="Proteomes" id="UP000636709"/>
    </source>
</evidence>
<evidence type="ECO:0000313" key="1">
    <source>
        <dbReference type="EMBL" id="KAF8715439.1"/>
    </source>
</evidence>
<dbReference type="PANTHER" id="PTHR47005:SF11">
    <property type="entry name" value="OS04G0401100 PROTEIN"/>
    <property type="match status" value="1"/>
</dbReference>
<gene>
    <name evidence="1" type="ORF">HU200_027089</name>
</gene>
<name>A0A835BWQ9_9POAL</name>
<sequence length="250" mass="27781">MPTLIITIDQECCRCSNKIQKILCCIQVLPCSLARPITYYVFMHGTERGEFVIEKVVYEKDKVLVSGPFDANKLSCKLCCKAGKIIKNIEVAKPPPPPPEKPKSPKKELVQCKVIYPCPYPYPCPQQPWPCSCPTCQPPPPPKPEPKPESKPKPKPEPALCNKVVYPYPYPYPYPWPCSCPTPYCECPSSKPTPTPPPAPPKQPPACPCPAWSPRYCGGYPPYMAPPPPMMPYPMVVCDDNPAYGACTVM</sequence>
<keyword evidence="2" id="KW-1185">Reference proteome</keyword>